<feature type="domain" description="UPAR/Ly6" evidence="11">
    <location>
        <begin position="32"/>
        <end position="112"/>
    </location>
</feature>
<dbReference type="GO" id="GO:0098552">
    <property type="term" value="C:side of membrane"/>
    <property type="evidence" value="ECO:0007669"/>
    <property type="project" value="UniProtKB-KW"/>
</dbReference>
<keyword evidence="2" id="KW-1003">Cell membrane</keyword>
<dbReference type="GO" id="GO:0005886">
    <property type="term" value="C:plasma membrane"/>
    <property type="evidence" value="ECO:0007669"/>
    <property type="project" value="UniProtKB-SubCell"/>
</dbReference>
<protein>
    <recommendedName>
        <fullName evidence="11">UPAR/Ly6 domain-containing protein</fullName>
    </recommendedName>
</protein>
<feature type="chain" id="PRO_5044201410" description="UPAR/Ly6 domain-containing protein" evidence="10">
    <location>
        <begin position="32"/>
        <end position="134"/>
    </location>
</feature>
<keyword evidence="8" id="KW-0449">Lipoprotein</keyword>
<evidence type="ECO:0000256" key="8">
    <source>
        <dbReference type="ARBA" id="ARBA00023288"/>
    </source>
</evidence>
<dbReference type="GeneTree" id="ENSGT01120000274106"/>
<name>A0AAY4C951_9TELE</name>
<evidence type="ECO:0000256" key="7">
    <source>
        <dbReference type="ARBA" id="ARBA00023180"/>
    </source>
</evidence>
<sequence length="134" mass="14833">MNTSPSGRSVPAFYHVSLCVLLLHFPVPLQCQNLLCFYCPLQPLNSTCTHSVSECRPREQCTRAEFVYGRYAAFYSKGCAEQRDCGRERSARIRGADFTVTYACCQGDYCNAACSCSGPAWLLPLVALVILTIC</sequence>
<evidence type="ECO:0000259" key="11">
    <source>
        <dbReference type="Pfam" id="PF00021"/>
    </source>
</evidence>
<dbReference type="SUPFAM" id="SSF57302">
    <property type="entry name" value="Snake toxin-like"/>
    <property type="match status" value="1"/>
</dbReference>
<proteinExistence type="inferred from homology"/>
<evidence type="ECO:0000256" key="6">
    <source>
        <dbReference type="ARBA" id="ARBA00023157"/>
    </source>
</evidence>
<keyword evidence="6" id="KW-1015">Disulfide bond</keyword>
<dbReference type="CDD" id="cd23597">
    <property type="entry name" value="TFP_LU_ECD_Bncr"/>
    <property type="match status" value="1"/>
</dbReference>
<dbReference type="Proteomes" id="UP000694580">
    <property type="component" value="Chromosome 7"/>
</dbReference>
<reference evidence="12" key="3">
    <citation type="submission" date="2025-09" db="UniProtKB">
        <authorList>
            <consortium name="Ensembl"/>
        </authorList>
    </citation>
    <scope>IDENTIFICATION</scope>
</reference>
<keyword evidence="13" id="KW-1185">Reference proteome</keyword>
<dbReference type="Gene3D" id="2.10.60.10">
    <property type="entry name" value="CD59"/>
    <property type="match status" value="1"/>
</dbReference>
<keyword evidence="3" id="KW-0336">GPI-anchor</keyword>
<keyword evidence="5" id="KW-0472">Membrane</keyword>
<dbReference type="Pfam" id="PF00021">
    <property type="entry name" value="UPAR_LY6"/>
    <property type="match status" value="1"/>
</dbReference>
<gene>
    <name evidence="12" type="primary">bncr</name>
</gene>
<comment type="subcellular location">
    <subcellularLocation>
        <location evidence="1">Cell membrane</location>
        <topology evidence="1">Lipid-anchor</topology>
        <topology evidence="1">GPI-anchor</topology>
    </subcellularLocation>
</comment>
<keyword evidence="4 10" id="KW-0732">Signal</keyword>
<dbReference type="InterPro" id="IPR045860">
    <property type="entry name" value="Snake_toxin-like_sf"/>
</dbReference>
<keyword evidence="7" id="KW-0325">Glycoprotein</keyword>
<evidence type="ECO:0000256" key="4">
    <source>
        <dbReference type="ARBA" id="ARBA00022729"/>
    </source>
</evidence>
<dbReference type="PANTHER" id="PTHR47613">
    <property type="entry name" value="SPERM ACROSOME MEMBRANE-ASSOCIATED PROTEIN 4"/>
    <property type="match status" value="1"/>
</dbReference>
<dbReference type="PANTHER" id="PTHR47613:SF1">
    <property type="entry name" value="SPERM ACROSOME MEMBRANE-ASSOCIATED PROTEIN 4"/>
    <property type="match status" value="1"/>
</dbReference>
<accession>A0AAY4C951</accession>
<evidence type="ECO:0000256" key="2">
    <source>
        <dbReference type="ARBA" id="ARBA00022475"/>
    </source>
</evidence>
<dbReference type="Ensembl" id="ENSDCDT00010036653.1">
    <property type="protein sequence ID" value="ENSDCDP00010029593.1"/>
    <property type="gene ID" value="ENSDCDG00010018847.1"/>
</dbReference>
<comment type="similarity">
    <text evidence="9">Belongs to the SPACA4/bouncer family.</text>
</comment>
<dbReference type="GO" id="GO:0035036">
    <property type="term" value="P:sperm-egg recognition"/>
    <property type="evidence" value="ECO:0007669"/>
    <property type="project" value="TreeGrafter"/>
</dbReference>
<reference evidence="12 13" key="1">
    <citation type="submission" date="2020-06" db="EMBL/GenBank/DDBJ databases">
        <authorList>
            <consortium name="Wellcome Sanger Institute Data Sharing"/>
        </authorList>
    </citation>
    <scope>NUCLEOTIDE SEQUENCE [LARGE SCALE GENOMIC DNA]</scope>
</reference>
<organism evidence="12 13">
    <name type="scientific">Denticeps clupeoides</name>
    <name type="common">denticle herring</name>
    <dbReference type="NCBI Taxonomy" id="299321"/>
    <lineage>
        <taxon>Eukaryota</taxon>
        <taxon>Metazoa</taxon>
        <taxon>Chordata</taxon>
        <taxon>Craniata</taxon>
        <taxon>Vertebrata</taxon>
        <taxon>Euteleostomi</taxon>
        <taxon>Actinopterygii</taxon>
        <taxon>Neopterygii</taxon>
        <taxon>Teleostei</taxon>
        <taxon>Clupei</taxon>
        <taxon>Clupeiformes</taxon>
        <taxon>Denticipitoidei</taxon>
        <taxon>Denticipitidae</taxon>
        <taxon>Denticeps</taxon>
    </lineage>
</organism>
<evidence type="ECO:0000256" key="9">
    <source>
        <dbReference type="ARBA" id="ARBA00029446"/>
    </source>
</evidence>
<evidence type="ECO:0000256" key="3">
    <source>
        <dbReference type="ARBA" id="ARBA00022622"/>
    </source>
</evidence>
<dbReference type="InterPro" id="IPR046354">
    <property type="entry name" value="SPACA4/Bouncer"/>
</dbReference>
<reference evidence="12" key="2">
    <citation type="submission" date="2025-08" db="UniProtKB">
        <authorList>
            <consortium name="Ensembl"/>
        </authorList>
    </citation>
    <scope>IDENTIFICATION</scope>
</reference>
<dbReference type="AlphaFoldDB" id="A0AAY4C951"/>
<evidence type="ECO:0000256" key="1">
    <source>
        <dbReference type="ARBA" id="ARBA00004609"/>
    </source>
</evidence>
<feature type="signal peptide" evidence="10">
    <location>
        <begin position="1"/>
        <end position="31"/>
    </location>
</feature>
<evidence type="ECO:0000313" key="12">
    <source>
        <dbReference type="Ensembl" id="ENSDCDP00010029593.1"/>
    </source>
</evidence>
<evidence type="ECO:0000313" key="13">
    <source>
        <dbReference type="Proteomes" id="UP000694580"/>
    </source>
</evidence>
<evidence type="ECO:0000256" key="5">
    <source>
        <dbReference type="ARBA" id="ARBA00023136"/>
    </source>
</evidence>
<dbReference type="InterPro" id="IPR016054">
    <property type="entry name" value="LY6_UPA_recep-like"/>
</dbReference>
<evidence type="ECO:0000256" key="10">
    <source>
        <dbReference type="SAM" id="SignalP"/>
    </source>
</evidence>